<keyword evidence="2" id="KW-0472">Membrane</keyword>
<feature type="compositionally biased region" description="Basic and acidic residues" evidence="1">
    <location>
        <begin position="1"/>
        <end position="10"/>
    </location>
</feature>
<keyword evidence="2" id="KW-0812">Transmembrane</keyword>
<dbReference type="OrthoDB" id="3265734at2759"/>
<comment type="caution">
    <text evidence="3">The sequence shown here is derived from an EMBL/GenBank/DDBJ whole genome shotgun (WGS) entry which is preliminary data.</text>
</comment>
<accession>A0A409VY53</accession>
<organism evidence="3 4">
    <name type="scientific">Panaeolus cyanescens</name>
    <dbReference type="NCBI Taxonomy" id="181874"/>
    <lineage>
        <taxon>Eukaryota</taxon>
        <taxon>Fungi</taxon>
        <taxon>Dikarya</taxon>
        <taxon>Basidiomycota</taxon>
        <taxon>Agaricomycotina</taxon>
        <taxon>Agaricomycetes</taxon>
        <taxon>Agaricomycetidae</taxon>
        <taxon>Agaricales</taxon>
        <taxon>Agaricineae</taxon>
        <taxon>Galeropsidaceae</taxon>
        <taxon>Panaeolus</taxon>
    </lineage>
</organism>
<feature type="transmembrane region" description="Helical" evidence="2">
    <location>
        <begin position="274"/>
        <end position="299"/>
    </location>
</feature>
<proteinExistence type="predicted"/>
<reference evidence="3 4" key="1">
    <citation type="journal article" date="2018" name="Evol. Lett.">
        <title>Horizontal gene cluster transfer increased hallucinogenic mushroom diversity.</title>
        <authorList>
            <person name="Reynolds H.T."/>
            <person name="Vijayakumar V."/>
            <person name="Gluck-Thaler E."/>
            <person name="Korotkin H.B."/>
            <person name="Matheny P.B."/>
            <person name="Slot J.C."/>
        </authorList>
    </citation>
    <scope>NUCLEOTIDE SEQUENCE [LARGE SCALE GENOMIC DNA]</scope>
    <source>
        <strain evidence="3 4">2629</strain>
    </source>
</reference>
<dbReference type="EMBL" id="NHTK01005926">
    <property type="protein sequence ID" value="PPQ71160.1"/>
    <property type="molecule type" value="Genomic_DNA"/>
</dbReference>
<feature type="region of interest" description="Disordered" evidence="1">
    <location>
        <begin position="183"/>
        <end position="236"/>
    </location>
</feature>
<feature type="compositionally biased region" description="Low complexity" evidence="1">
    <location>
        <begin position="157"/>
        <end position="166"/>
    </location>
</feature>
<keyword evidence="2" id="KW-1133">Transmembrane helix</keyword>
<evidence type="ECO:0000313" key="4">
    <source>
        <dbReference type="Proteomes" id="UP000284842"/>
    </source>
</evidence>
<sequence>MGTNVDDRHGSVAYRGRWSSSGGDPKYYGSTISATNNNGATATFKFRGTQVKLYLVVPIGNSGTVRIRSQLDDRAPSERERNAHPNTVYNDMWFDAANLPNTEHTLVITNIGTEGGNAMQIDRFEIDGSPVSAAAPPPPPPPPSPQTTPTPTPTQAPPQTTAQISSHVVTSVVTQINTVVTTNSLEPTPGISSSDPVSSPNTSGSISSLSGSSTVSSANSASGAPTSPSQPNASDKTVTAIQILTTAPNGSVQTIMVTPDQQGSQGDTSNEAPLGAIIGGVVGALVLLVIASILAFLLIRRRRKRVARGDDSEHLTRQTLGAISPFALVEDQGDPSPKSTAIWRQPSLGTTGTSNSESRSHSGYHGFNADEKRDNSFGNASAYSPENQSIDDVHRAEFGGSAGLPLIMIEPRGSNHIFSPQLGTFPADSPSTISQASPLGTLPNAHLDIQDNHDVPPSYQSVGHRTSGVRRSLLNSPYLSYTSPTSPRYSHHGFGGPAAADPRAL</sequence>
<feature type="compositionally biased region" description="Low complexity" evidence="1">
    <location>
        <begin position="192"/>
        <end position="222"/>
    </location>
</feature>
<name>A0A409VY53_9AGAR</name>
<evidence type="ECO:0000256" key="2">
    <source>
        <dbReference type="SAM" id="Phobius"/>
    </source>
</evidence>
<protein>
    <submittedName>
        <fullName evidence="3">Uncharacterized protein</fullName>
    </submittedName>
</protein>
<dbReference type="AlphaFoldDB" id="A0A409VY53"/>
<feature type="compositionally biased region" description="Polar residues" evidence="1">
    <location>
        <begin position="347"/>
        <end position="357"/>
    </location>
</feature>
<feature type="compositionally biased region" description="Polar residues" evidence="1">
    <location>
        <begin position="223"/>
        <end position="236"/>
    </location>
</feature>
<dbReference type="STRING" id="181874.A0A409VY53"/>
<gene>
    <name evidence="3" type="ORF">CVT24_009841</name>
</gene>
<feature type="compositionally biased region" description="Polar residues" evidence="1">
    <location>
        <begin position="376"/>
        <end position="390"/>
    </location>
</feature>
<feature type="region of interest" description="Disordered" evidence="1">
    <location>
        <begin position="481"/>
        <end position="505"/>
    </location>
</feature>
<dbReference type="Proteomes" id="UP000284842">
    <property type="component" value="Unassembled WGS sequence"/>
</dbReference>
<evidence type="ECO:0000256" key="1">
    <source>
        <dbReference type="SAM" id="MobiDB-lite"/>
    </source>
</evidence>
<dbReference type="InParanoid" id="A0A409VY53"/>
<feature type="region of interest" description="Disordered" evidence="1">
    <location>
        <begin position="128"/>
        <end position="166"/>
    </location>
</feature>
<dbReference type="Gene3D" id="2.60.120.260">
    <property type="entry name" value="Galactose-binding domain-like"/>
    <property type="match status" value="1"/>
</dbReference>
<keyword evidence="4" id="KW-1185">Reference proteome</keyword>
<feature type="region of interest" description="Disordered" evidence="1">
    <location>
        <begin position="330"/>
        <end position="390"/>
    </location>
</feature>
<evidence type="ECO:0000313" key="3">
    <source>
        <dbReference type="EMBL" id="PPQ71160.1"/>
    </source>
</evidence>
<feature type="compositionally biased region" description="Pro residues" evidence="1">
    <location>
        <begin position="135"/>
        <end position="156"/>
    </location>
</feature>
<feature type="region of interest" description="Disordered" evidence="1">
    <location>
        <begin position="1"/>
        <end position="20"/>
    </location>
</feature>